<dbReference type="Pfam" id="PF01988">
    <property type="entry name" value="VIT1"/>
    <property type="match status" value="1"/>
</dbReference>
<feature type="transmembrane region" description="Helical" evidence="5">
    <location>
        <begin position="147"/>
        <end position="168"/>
    </location>
</feature>
<dbReference type="GO" id="GO:0012505">
    <property type="term" value="C:endomembrane system"/>
    <property type="evidence" value="ECO:0007669"/>
    <property type="project" value="UniProtKB-SubCell"/>
</dbReference>
<organism evidence="6 7">
    <name type="scientific">Levilactobacillus koreensis</name>
    <dbReference type="NCBI Taxonomy" id="637971"/>
    <lineage>
        <taxon>Bacteria</taxon>
        <taxon>Bacillati</taxon>
        <taxon>Bacillota</taxon>
        <taxon>Bacilli</taxon>
        <taxon>Lactobacillales</taxon>
        <taxon>Lactobacillaceae</taxon>
        <taxon>Levilactobacillus</taxon>
    </lineage>
</organism>
<keyword evidence="4 5" id="KW-0472">Membrane</keyword>
<reference evidence="6 7" key="1">
    <citation type="submission" date="2015-07" db="EMBL/GenBank/DDBJ databases">
        <title>Lactobacillus korensis/26-25/ whole genome sequencing.</title>
        <authorList>
            <person name="Kim M.K."/>
            <person name="Im W.-T."/>
            <person name="Srinivasan S."/>
            <person name="Lee J.-J."/>
        </authorList>
    </citation>
    <scope>NUCLEOTIDE SEQUENCE [LARGE SCALE GENOMIC DNA]</scope>
    <source>
        <strain evidence="6 7">26-25</strain>
    </source>
</reference>
<dbReference type="GO" id="GO:0030026">
    <property type="term" value="P:intracellular manganese ion homeostasis"/>
    <property type="evidence" value="ECO:0007669"/>
    <property type="project" value="InterPro"/>
</dbReference>
<dbReference type="PANTHER" id="PTHR31851">
    <property type="entry name" value="FE(2+)/MN(2+) TRANSPORTER PCL1"/>
    <property type="match status" value="1"/>
</dbReference>
<dbReference type="InterPro" id="IPR008217">
    <property type="entry name" value="Ccc1_fam"/>
</dbReference>
<feature type="transmembrane region" description="Helical" evidence="5">
    <location>
        <begin position="205"/>
        <end position="225"/>
    </location>
</feature>
<feature type="transmembrane region" description="Helical" evidence="5">
    <location>
        <begin position="174"/>
        <end position="193"/>
    </location>
</feature>
<keyword evidence="3 5" id="KW-1133">Transmembrane helix</keyword>
<keyword evidence="2 5" id="KW-0812">Transmembrane</keyword>
<accession>A0AAC9ERQ0</accession>
<evidence type="ECO:0000256" key="4">
    <source>
        <dbReference type="ARBA" id="ARBA00023136"/>
    </source>
</evidence>
<dbReference type="AlphaFoldDB" id="A0AAC9ERQ0"/>
<protein>
    <recommendedName>
        <fullName evidence="8">VIT family protein</fullName>
    </recommendedName>
</protein>
<proteinExistence type="predicted"/>
<sequence length="226" mass="24089">MSTAAAGIFNKLNRVRALVLGSNDGIVSTAGLVIGVTQANHSVMAALLAGLFTVLAGALSMAGGEYSSVSSQRDMQKALAQQVKAELVTEQEVILQRLRVKLQSYGFEVLEAINLSRRLIENENINVILYLLYGITYKRYTSPLQAAVTDGLAFTLGASLPLSCIVWLPEPYKIGGTMIGVVLALLITGYVGARLGHANAKVGMLRNAVVGLLTMGISYFIGSLWQ</sequence>
<keyword evidence="7" id="KW-1185">Reference proteome</keyword>
<name>A0AAC9ERQ0_9LACO</name>
<evidence type="ECO:0000256" key="2">
    <source>
        <dbReference type="ARBA" id="ARBA00022692"/>
    </source>
</evidence>
<evidence type="ECO:0000313" key="7">
    <source>
        <dbReference type="Proteomes" id="UP000036000"/>
    </source>
</evidence>
<dbReference type="KEGG" id="lko:ABN16_07565"/>
<feature type="transmembrane region" description="Helical" evidence="5">
    <location>
        <begin position="43"/>
        <end position="63"/>
    </location>
</feature>
<evidence type="ECO:0000256" key="1">
    <source>
        <dbReference type="ARBA" id="ARBA00004127"/>
    </source>
</evidence>
<evidence type="ECO:0008006" key="8">
    <source>
        <dbReference type="Google" id="ProtNLM"/>
    </source>
</evidence>
<feature type="transmembrane region" description="Helical" evidence="5">
    <location>
        <begin position="17"/>
        <end position="37"/>
    </location>
</feature>
<evidence type="ECO:0000313" key="6">
    <source>
        <dbReference type="EMBL" id="AKP66031.1"/>
    </source>
</evidence>
<dbReference type="GO" id="GO:0005384">
    <property type="term" value="F:manganese ion transmembrane transporter activity"/>
    <property type="evidence" value="ECO:0007669"/>
    <property type="project" value="InterPro"/>
</dbReference>
<evidence type="ECO:0000256" key="3">
    <source>
        <dbReference type="ARBA" id="ARBA00022989"/>
    </source>
</evidence>
<gene>
    <name evidence="6" type="ORF">ABN16_07565</name>
</gene>
<dbReference type="EMBL" id="CP012033">
    <property type="protein sequence ID" value="AKP66031.1"/>
    <property type="molecule type" value="Genomic_DNA"/>
</dbReference>
<evidence type="ECO:0000256" key="5">
    <source>
        <dbReference type="SAM" id="Phobius"/>
    </source>
</evidence>
<comment type="subcellular location">
    <subcellularLocation>
        <location evidence="1">Endomembrane system</location>
        <topology evidence="1">Multi-pass membrane protein</topology>
    </subcellularLocation>
</comment>
<dbReference type="Proteomes" id="UP000036000">
    <property type="component" value="Chromosome"/>
</dbReference>